<feature type="non-terminal residue" evidence="4">
    <location>
        <position position="219"/>
    </location>
</feature>
<evidence type="ECO:0000313" key="4">
    <source>
        <dbReference type="EMBL" id="GAG06243.1"/>
    </source>
</evidence>
<accession>X0V147</accession>
<keyword evidence="2" id="KW-0288">FMN</keyword>
<dbReference type="AlphaFoldDB" id="X0V147"/>
<organism evidence="4">
    <name type="scientific">marine sediment metagenome</name>
    <dbReference type="NCBI Taxonomy" id="412755"/>
    <lineage>
        <taxon>unclassified sequences</taxon>
        <taxon>metagenomes</taxon>
        <taxon>ecological metagenomes</taxon>
    </lineage>
</organism>
<keyword evidence="3" id="KW-0560">Oxidoreductase</keyword>
<dbReference type="Gene3D" id="3.20.20.70">
    <property type="entry name" value="Aldolase class I"/>
    <property type="match status" value="1"/>
</dbReference>
<reference evidence="4" key="1">
    <citation type="journal article" date="2014" name="Front. Microbiol.">
        <title>High frequency of phylogenetically diverse reductive dehalogenase-homologous genes in deep subseafloor sedimentary metagenomes.</title>
        <authorList>
            <person name="Kawai M."/>
            <person name="Futagami T."/>
            <person name="Toyoda A."/>
            <person name="Takaki Y."/>
            <person name="Nishi S."/>
            <person name="Hori S."/>
            <person name="Arai W."/>
            <person name="Tsubouchi T."/>
            <person name="Morono Y."/>
            <person name="Uchiyama I."/>
            <person name="Ito T."/>
            <person name="Fujiyama A."/>
            <person name="Inagaki F."/>
            <person name="Takami H."/>
        </authorList>
    </citation>
    <scope>NUCLEOTIDE SEQUENCE</scope>
    <source>
        <strain evidence="4">Expedition CK06-06</strain>
    </source>
</reference>
<dbReference type="SUPFAM" id="SSF51412">
    <property type="entry name" value="Inosine monophosphate dehydrogenase (IMPDH)"/>
    <property type="match status" value="1"/>
</dbReference>
<sequence length="219" mass="23184">MAKDILRTELCGMLGIKYPIIQAGMGPFSTNQLAGVSANAGVLGIVSTSGFGYLRGSAAQMETGVAQVVKSLTDGRGGTWQEQLKRALCRVEESCREAKGIFGINVMVSSEVAAFAREVINTTIELRQEDPDMKDRLRVIITSAGDPLPMTDIIKPSGLKWFHVVPSVRHAKRAERAGVDAVIASGQEGGGHVAWEPVHTIVLLPAIVRAVGIPVIGAG</sequence>
<name>X0V147_9ZZZZ</name>
<dbReference type="InterPro" id="IPR004136">
    <property type="entry name" value="NMO"/>
</dbReference>
<dbReference type="Pfam" id="PF03060">
    <property type="entry name" value="NMO"/>
    <property type="match status" value="1"/>
</dbReference>
<dbReference type="CDD" id="cd04730">
    <property type="entry name" value="NPD_like"/>
    <property type="match status" value="1"/>
</dbReference>
<keyword evidence="1" id="KW-0285">Flavoprotein</keyword>
<evidence type="ECO:0000256" key="1">
    <source>
        <dbReference type="ARBA" id="ARBA00022630"/>
    </source>
</evidence>
<protein>
    <submittedName>
        <fullName evidence="4">Uncharacterized protein</fullName>
    </submittedName>
</protein>
<dbReference type="EMBL" id="BARS01021669">
    <property type="protein sequence ID" value="GAG06243.1"/>
    <property type="molecule type" value="Genomic_DNA"/>
</dbReference>
<dbReference type="PANTHER" id="PTHR32332:SF20">
    <property type="entry name" value="2-NITROPROPANE DIOXYGENASE-LIKE PROTEIN"/>
    <property type="match status" value="1"/>
</dbReference>
<gene>
    <name evidence="4" type="ORF">S01H1_34759</name>
</gene>
<evidence type="ECO:0000256" key="2">
    <source>
        <dbReference type="ARBA" id="ARBA00022643"/>
    </source>
</evidence>
<comment type="caution">
    <text evidence="4">The sequence shown here is derived from an EMBL/GenBank/DDBJ whole genome shotgun (WGS) entry which is preliminary data.</text>
</comment>
<dbReference type="InterPro" id="IPR013785">
    <property type="entry name" value="Aldolase_TIM"/>
</dbReference>
<dbReference type="PANTHER" id="PTHR32332">
    <property type="entry name" value="2-NITROPROPANE DIOXYGENASE"/>
    <property type="match status" value="1"/>
</dbReference>
<proteinExistence type="predicted"/>
<dbReference type="GO" id="GO:0018580">
    <property type="term" value="F:nitronate monooxygenase activity"/>
    <property type="evidence" value="ECO:0007669"/>
    <property type="project" value="InterPro"/>
</dbReference>
<evidence type="ECO:0000256" key="3">
    <source>
        <dbReference type="ARBA" id="ARBA00023002"/>
    </source>
</evidence>